<dbReference type="KEGG" id="hfv:R50_0006"/>
<reference evidence="1 2" key="1">
    <citation type="submission" date="2020-02" db="EMBL/GenBank/DDBJ databases">
        <authorList>
            <person name="Hogendoorn C."/>
        </authorList>
    </citation>
    <scope>NUCLEOTIDE SEQUENCE [LARGE SCALE GENOMIC DNA]</scope>
    <source>
        <strain evidence="1">R501</strain>
    </source>
</reference>
<dbReference type="Proteomes" id="UP000503399">
    <property type="component" value="Chromosome"/>
</dbReference>
<organism evidence="1 2">
    <name type="scientific">Candidatus Hydrogenisulfobacillus filiaventi</name>
    <dbReference type="NCBI Taxonomy" id="2707344"/>
    <lineage>
        <taxon>Bacteria</taxon>
        <taxon>Bacillati</taxon>
        <taxon>Bacillota</taxon>
        <taxon>Clostridia</taxon>
        <taxon>Eubacteriales</taxon>
        <taxon>Clostridiales Family XVII. Incertae Sedis</taxon>
        <taxon>Candidatus Hydrogenisulfobacillus</taxon>
    </lineage>
</organism>
<gene>
    <name evidence="1" type="ORF">R50_0006</name>
</gene>
<name>A0A6F8ZCW3_9FIRM</name>
<dbReference type="EMBL" id="LR778114">
    <property type="protein sequence ID" value="CAB1127512.1"/>
    <property type="molecule type" value="Genomic_DNA"/>
</dbReference>
<protein>
    <recommendedName>
        <fullName evidence="3">DUF370 domain-containing protein</fullName>
    </recommendedName>
</protein>
<evidence type="ECO:0000313" key="2">
    <source>
        <dbReference type="Proteomes" id="UP000503399"/>
    </source>
</evidence>
<sequence length="82" mass="8992">MFLHLGGFRVVRTREIILLLDPAVIKEVAVTRQWYLRERARGRVTGEEPEARAVVVTDGGLFLVPVSPATVARRLGRAPGGA</sequence>
<proteinExistence type="predicted"/>
<evidence type="ECO:0000313" key="1">
    <source>
        <dbReference type="EMBL" id="CAB1127512.1"/>
    </source>
</evidence>
<keyword evidence="2" id="KW-1185">Reference proteome</keyword>
<accession>A0A6F8ZCW3</accession>
<dbReference type="AlphaFoldDB" id="A0A6F8ZCW3"/>
<evidence type="ECO:0008006" key="3">
    <source>
        <dbReference type="Google" id="ProtNLM"/>
    </source>
</evidence>